<dbReference type="PANTHER" id="PTHR13929:SF0">
    <property type="entry name" value="UBIA PRENYLTRANSFERASE DOMAIN-CONTAINING PROTEIN 1"/>
    <property type="match status" value="1"/>
</dbReference>
<evidence type="ECO:0000313" key="10">
    <source>
        <dbReference type="EMBL" id="MDI5891742.1"/>
    </source>
</evidence>
<dbReference type="PANTHER" id="PTHR13929">
    <property type="entry name" value="1,4-DIHYDROXY-2-NAPHTHOATE OCTAPRENYLTRANSFERASE"/>
    <property type="match status" value="1"/>
</dbReference>
<feature type="transmembrane region" description="Helical" evidence="9">
    <location>
        <begin position="284"/>
        <end position="308"/>
    </location>
</feature>
<evidence type="ECO:0000256" key="3">
    <source>
        <dbReference type="ARBA" id="ARBA00022428"/>
    </source>
</evidence>
<feature type="transmembrane region" description="Helical" evidence="9">
    <location>
        <begin position="152"/>
        <end position="173"/>
    </location>
</feature>
<comment type="pathway">
    <text evidence="2">Quinol/quinone metabolism; menaquinone biosynthesis.</text>
</comment>
<comment type="subcellular location">
    <subcellularLocation>
        <location evidence="1">Membrane</location>
        <topology evidence="1">Multi-pass membrane protein</topology>
    </subcellularLocation>
</comment>
<evidence type="ECO:0000256" key="6">
    <source>
        <dbReference type="ARBA" id="ARBA00022692"/>
    </source>
</evidence>
<dbReference type="InterPro" id="IPR044878">
    <property type="entry name" value="UbiA_sf"/>
</dbReference>
<dbReference type="CDD" id="cd13962">
    <property type="entry name" value="PT_UbiA_UBIAD1"/>
    <property type="match status" value="1"/>
</dbReference>
<dbReference type="InterPro" id="IPR000537">
    <property type="entry name" value="UbiA_prenyltransferase"/>
</dbReference>
<name>A0ABT6V479_9GAMM</name>
<accession>A0ABT6V479</accession>
<reference evidence="10 11" key="1">
    <citation type="submission" date="2023-04" db="EMBL/GenBank/DDBJ databases">
        <title>Halomonas strains isolated from rhizosphere soil.</title>
        <authorList>
            <person name="Xu L."/>
            <person name="Sun J.-Q."/>
        </authorList>
    </citation>
    <scope>NUCLEOTIDE SEQUENCE [LARGE SCALE GENOMIC DNA]</scope>
    <source>
        <strain evidence="10 11">LR5S20</strain>
    </source>
</reference>
<feature type="transmembrane region" description="Helical" evidence="9">
    <location>
        <begin position="101"/>
        <end position="122"/>
    </location>
</feature>
<evidence type="ECO:0000256" key="5">
    <source>
        <dbReference type="ARBA" id="ARBA00022679"/>
    </source>
</evidence>
<dbReference type="Gene3D" id="1.10.357.140">
    <property type="entry name" value="UbiA prenyltransferase"/>
    <property type="match status" value="1"/>
</dbReference>
<evidence type="ECO:0000256" key="7">
    <source>
        <dbReference type="ARBA" id="ARBA00022989"/>
    </source>
</evidence>
<dbReference type="EMBL" id="JASCQP010000027">
    <property type="protein sequence ID" value="MDI5891742.1"/>
    <property type="molecule type" value="Genomic_DNA"/>
</dbReference>
<evidence type="ECO:0000256" key="9">
    <source>
        <dbReference type="SAM" id="Phobius"/>
    </source>
</evidence>
<evidence type="ECO:0000256" key="1">
    <source>
        <dbReference type="ARBA" id="ARBA00004141"/>
    </source>
</evidence>
<dbReference type="RefSeq" id="WP_282735683.1">
    <property type="nucleotide sequence ID" value="NZ_JASCQP010000027.1"/>
</dbReference>
<gene>
    <name evidence="10" type="ORF">QLQ83_11580</name>
</gene>
<feature type="transmembrane region" description="Helical" evidence="9">
    <location>
        <begin position="179"/>
        <end position="198"/>
    </location>
</feature>
<keyword evidence="7 9" id="KW-1133">Transmembrane helix</keyword>
<feature type="transmembrane region" description="Helical" evidence="9">
    <location>
        <begin position="224"/>
        <end position="244"/>
    </location>
</feature>
<keyword evidence="4" id="KW-1003">Cell membrane</keyword>
<evidence type="ECO:0000256" key="2">
    <source>
        <dbReference type="ARBA" id="ARBA00004863"/>
    </source>
</evidence>
<sequence>MTAATSPAAGLLACWRSARPGFLVLSPLCAGLAVTTAWQDGHAPEGHAILLVLLAALLAHAAVNLFNEHHDFVSGLDATTVRTPFSGGSGSLPRHPEAAGVVRRAAFACLAGVVAIGAWFLWRSGPVMLLYGLLGMALVVAYTGWLTRRPWLCLAAPGIGFGTLMVVGANQALTGTFSATALAASLVPTLMVSALLLANQLPDIEPDRQAGRHHLPIVLGPRRAARLVAVLVLGAYAVIPLAWLGGWLPAWALLMWLAAPAALRLAVGLWRLPAELAPGDPSPLLPWLGLNVALLLASLALLNLGLWLTA</sequence>
<dbReference type="InterPro" id="IPR026046">
    <property type="entry name" value="UBIAD1"/>
</dbReference>
<dbReference type="Proteomes" id="UP001225957">
    <property type="component" value="Unassembled WGS sequence"/>
</dbReference>
<evidence type="ECO:0000256" key="8">
    <source>
        <dbReference type="ARBA" id="ARBA00023136"/>
    </source>
</evidence>
<comment type="caution">
    <text evidence="10">The sequence shown here is derived from an EMBL/GenBank/DDBJ whole genome shotgun (WGS) entry which is preliminary data.</text>
</comment>
<organism evidence="10 11">
    <name type="scientific">Halomonas rhizosphaerae</name>
    <dbReference type="NCBI Taxonomy" id="3043296"/>
    <lineage>
        <taxon>Bacteria</taxon>
        <taxon>Pseudomonadati</taxon>
        <taxon>Pseudomonadota</taxon>
        <taxon>Gammaproteobacteria</taxon>
        <taxon>Oceanospirillales</taxon>
        <taxon>Halomonadaceae</taxon>
        <taxon>Halomonas</taxon>
    </lineage>
</organism>
<keyword evidence="11" id="KW-1185">Reference proteome</keyword>
<dbReference type="Pfam" id="PF01040">
    <property type="entry name" value="UbiA"/>
    <property type="match status" value="1"/>
</dbReference>
<dbReference type="PIRSF" id="PIRSF005355">
    <property type="entry name" value="UBIAD1"/>
    <property type="match status" value="1"/>
</dbReference>
<feature type="transmembrane region" description="Helical" evidence="9">
    <location>
        <begin position="128"/>
        <end position="145"/>
    </location>
</feature>
<keyword evidence="6 9" id="KW-0812">Transmembrane</keyword>
<keyword evidence="8 9" id="KW-0472">Membrane</keyword>
<feature type="transmembrane region" description="Helical" evidence="9">
    <location>
        <begin position="47"/>
        <end position="66"/>
    </location>
</feature>
<keyword evidence="3" id="KW-0474">Menaquinone biosynthesis</keyword>
<keyword evidence="5" id="KW-0808">Transferase</keyword>
<protein>
    <submittedName>
        <fullName evidence="10">Prenyltransferase</fullName>
    </submittedName>
</protein>
<proteinExistence type="predicted"/>
<evidence type="ECO:0000256" key="4">
    <source>
        <dbReference type="ARBA" id="ARBA00022475"/>
    </source>
</evidence>
<evidence type="ECO:0000313" key="11">
    <source>
        <dbReference type="Proteomes" id="UP001225957"/>
    </source>
</evidence>